<dbReference type="PRINTS" id="PR00050">
    <property type="entry name" value="COLDSHOCK"/>
</dbReference>
<proteinExistence type="predicted"/>
<keyword evidence="5" id="KW-0067">ATP-binding</keyword>
<keyword evidence="5" id="KW-0347">Helicase</keyword>
<dbReference type="InterPro" id="IPR011129">
    <property type="entry name" value="CSD"/>
</dbReference>
<accession>A0A0L8VCC3</accession>
<comment type="subcellular location">
    <subcellularLocation>
        <location evidence="1 3">Cytoplasm</location>
    </subcellularLocation>
</comment>
<evidence type="ECO:0000256" key="3">
    <source>
        <dbReference type="RuleBase" id="RU000408"/>
    </source>
</evidence>
<gene>
    <name evidence="5" type="ORF">NC99_10370</name>
</gene>
<comment type="caution">
    <text evidence="5">The sequence shown here is derived from an EMBL/GenBank/DDBJ whole genome shotgun (WGS) entry which is preliminary data.</text>
</comment>
<dbReference type="SUPFAM" id="SSF50249">
    <property type="entry name" value="Nucleic acid-binding proteins"/>
    <property type="match status" value="1"/>
</dbReference>
<dbReference type="GO" id="GO:0003676">
    <property type="term" value="F:nucleic acid binding"/>
    <property type="evidence" value="ECO:0007669"/>
    <property type="project" value="InterPro"/>
</dbReference>
<dbReference type="PROSITE" id="PS51857">
    <property type="entry name" value="CSD_2"/>
    <property type="match status" value="1"/>
</dbReference>
<evidence type="ECO:0000259" key="4">
    <source>
        <dbReference type="PROSITE" id="PS51857"/>
    </source>
</evidence>
<dbReference type="Proteomes" id="UP000036958">
    <property type="component" value="Unassembled WGS sequence"/>
</dbReference>
<keyword evidence="5" id="KW-0378">Hydrolase</keyword>
<dbReference type="GO" id="GO:0004386">
    <property type="term" value="F:helicase activity"/>
    <property type="evidence" value="ECO:0007669"/>
    <property type="project" value="UniProtKB-KW"/>
</dbReference>
<dbReference type="OrthoDB" id="9805039at2"/>
<feature type="domain" description="CSD" evidence="4">
    <location>
        <begin position="1"/>
        <end position="63"/>
    </location>
</feature>
<evidence type="ECO:0000256" key="1">
    <source>
        <dbReference type="ARBA" id="ARBA00004496"/>
    </source>
</evidence>
<organism evidence="5 6">
    <name type="scientific">Sunxiuqinia dokdonensis</name>
    <dbReference type="NCBI Taxonomy" id="1409788"/>
    <lineage>
        <taxon>Bacteria</taxon>
        <taxon>Pseudomonadati</taxon>
        <taxon>Bacteroidota</taxon>
        <taxon>Bacteroidia</taxon>
        <taxon>Marinilabiliales</taxon>
        <taxon>Prolixibacteraceae</taxon>
        <taxon>Sunxiuqinia</taxon>
    </lineage>
</organism>
<evidence type="ECO:0000313" key="6">
    <source>
        <dbReference type="Proteomes" id="UP000036958"/>
    </source>
</evidence>
<dbReference type="STRING" id="1409788.NC99_10370"/>
<dbReference type="PANTHER" id="PTHR11544">
    <property type="entry name" value="COLD SHOCK DOMAIN CONTAINING PROTEINS"/>
    <property type="match status" value="1"/>
</dbReference>
<reference evidence="6" key="1">
    <citation type="submission" date="2015-07" db="EMBL/GenBank/DDBJ databases">
        <title>Genome sequencing of Sunxiuqinia dokdonensis strain SK.</title>
        <authorList>
            <person name="Ahn S."/>
            <person name="Kim B.-C."/>
        </authorList>
    </citation>
    <scope>NUCLEOTIDE SEQUENCE [LARGE SCALE GENOMIC DNA]</scope>
    <source>
        <strain evidence="6">SK</strain>
    </source>
</reference>
<keyword evidence="2" id="KW-0963">Cytoplasm</keyword>
<evidence type="ECO:0000256" key="2">
    <source>
        <dbReference type="ARBA" id="ARBA00022490"/>
    </source>
</evidence>
<dbReference type="CDD" id="cd04458">
    <property type="entry name" value="CSP_CDS"/>
    <property type="match status" value="1"/>
</dbReference>
<dbReference type="InterPro" id="IPR019844">
    <property type="entry name" value="CSD_CS"/>
</dbReference>
<dbReference type="EMBL" id="LGIA01000044">
    <property type="protein sequence ID" value="KOH46125.1"/>
    <property type="molecule type" value="Genomic_DNA"/>
</dbReference>
<keyword evidence="6" id="KW-1185">Reference proteome</keyword>
<dbReference type="Gene3D" id="2.40.50.140">
    <property type="entry name" value="Nucleic acid-binding proteins"/>
    <property type="match status" value="1"/>
</dbReference>
<sequence>MKGTVKWYDATKGFGFILTEDNKDIFVHRSGLADAYAGLETDETVEFEIGQGNKGPIATNVTKVD</sequence>
<dbReference type="InterPro" id="IPR050181">
    <property type="entry name" value="Cold_shock_domain"/>
</dbReference>
<dbReference type="AlphaFoldDB" id="A0A0L8VCC3"/>
<dbReference type="Gene3D" id="6.20.370.130">
    <property type="match status" value="1"/>
</dbReference>
<dbReference type="GO" id="GO:0005829">
    <property type="term" value="C:cytosol"/>
    <property type="evidence" value="ECO:0007669"/>
    <property type="project" value="UniProtKB-ARBA"/>
</dbReference>
<name>A0A0L8VCC3_9BACT</name>
<dbReference type="InterPro" id="IPR002059">
    <property type="entry name" value="CSP_DNA-bd"/>
</dbReference>
<dbReference type="InterPro" id="IPR012340">
    <property type="entry name" value="NA-bd_OB-fold"/>
</dbReference>
<dbReference type="SMART" id="SM00357">
    <property type="entry name" value="CSP"/>
    <property type="match status" value="1"/>
</dbReference>
<dbReference type="PROSITE" id="PS00352">
    <property type="entry name" value="CSD_1"/>
    <property type="match status" value="1"/>
</dbReference>
<keyword evidence="5" id="KW-0547">Nucleotide-binding</keyword>
<dbReference type="Pfam" id="PF00313">
    <property type="entry name" value="CSD"/>
    <property type="match status" value="1"/>
</dbReference>
<protein>
    <submittedName>
        <fullName evidence="5">Cold-shock protein, molecular chaperone,RNA-helicase co-factor</fullName>
    </submittedName>
</protein>
<evidence type="ECO:0000313" key="5">
    <source>
        <dbReference type="EMBL" id="KOH46125.1"/>
    </source>
</evidence>
<dbReference type="PIRSF" id="PIRSF002599">
    <property type="entry name" value="Cold_shock_A"/>
    <property type="match status" value="1"/>
</dbReference>
<dbReference type="InterPro" id="IPR012156">
    <property type="entry name" value="Cold_shock_CspA"/>
</dbReference>